<feature type="chain" id="PRO_5032708463" description="NADH dehydrogenase subunit 4" evidence="1">
    <location>
        <begin position="20"/>
        <end position="68"/>
    </location>
</feature>
<dbReference type="AlphaFoldDB" id="A0A834SM12"/>
<organism evidence="2 3">
    <name type="scientific">Senna tora</name>
    <dbReference type="NCBI Taxonomy" id="362788"/>
    <lineage>
        <taxon>Eukaryota</taxon>
        <taxon>Viridiplantae</taxon>
        <taxon>Streptophyta</taxon>
        <taxon>Embryophyta</taxon>
        <taxon>Tracheophyta</taxon>
        <taxon>Spermatophyta</taxon>
        <taxon>Magnoliopsida</taxon>
        <taxon>eudicotyledons</taxon>
        <taxon>Gunneridae</taxon>
        <taxon>Pentapetalae</taxon>
        <taxon>rosids</taxon>
        <taxon>fabids</taxon>
        <taxon>Fabales</taxon>
        <taxon>Fabaceae</taxon>
        <taxon>Caesalpinioideae</taxon>
        <taxon>Cassia clade</taxon>
        <taxon>Senna</taxon>
    </lineage>
</organism>
<feature type="signal peptide" evidence="1">
    <location>
        <begin position="1"/>
        <end position="19"/>
    </location>
</feature>
<evidence type="ECO:0000256" key="1">
    <source>
        <dbReference type="SAM" id="SignalP"/>
    </source>
</evidence>
<gene>
    <name evidence="2" type="ORF">G2W53_044219</name>
</gene>
<evidence type="ECO:0000313" key="2">
    <source>
        <dbReference type="EMBL" id="KAF7805108.1"/>
    </source>
</evidence>
<keyword evidence="1" id="KW-0732">Signal</keyword>
<proteinExistence type="predicted"/>
<dbReference type="EMBL" id="JAAIUW010000013">
    <property type="protein sequence ID" value="KAF7805108.1"/>
    <property type="molecule type" value="Genomic_DNA"/>
</dbReference>
<name>A0A834SM12_9FABA</name>
<sequence>MSPVLCLLGFMHMLMLSSAIATISPFSHLSGTWGLEYIQLMGYYFTSTVNYLQRISVPGFYEETVTLF</sequence>
<keyword evidence="3" id="KW-1185">Reference proteome</keyword>
<dbReference type="Proteomes" id="UP000634136">
    <property type="component" value="Unassembled WGS sequence"/>
</dbReference>
<reference evidence="2" key="1">
    <citation type="submission" date="2020-09" db="EMBL/GenBank/DDBJ databases">
        <title>Genome-Enabled Discovery of Anthraquinone Biosynthesis in Senna tora.</title>
        <authorList>
            <person name="Kang S.-H."/>
            <person name="Pandey R.P."/>
            <person name="Lee C.-M."/>
            <person name="Sim J.-S."/>
            <person name="Jeong J.-T."/>
            <person name="Choi B.-S."/>
            <person name="Jung M."/>
            <person name="Ginzburg D."/>
            <person name="Zhao K."/>
            <person name="Won S.Y."/>
            <person name="Oh T.-J."/>
            <person name="Yu Y."/>
            <person name="Kim N.-H."/>
            <person name="Lee O.R."/>
            <person name="Lee T.-H."/>
            <person name="Bashyal P."/>
            <person name="Kim T.-S."/>
            <person name="Lee W.-H."/>
            <person name="Kawkins C."/>
            <person name="Kim C.-K."/>
            <person name="Kim J.S."/>
            <person name="Ahn B.O."/>
            <person name="Rhee S.Y."/>
            <person name="Sohng J.K."/>
        </authorList>
    </citation>
    <scope>NUCLEOTIDE SEQUENCE</scope>
    <source>
        <tissue evidence="2">Leaf</tissue>
    </source>
</reference>
<protein>
    <recommendedName>
        <fullName evidence="4">NADH dehydrogenase subunit 4</fullName>
    </recommendedName>
</protein>
<evidence type="ECO:0000313" key="3">
    <source>
        <dbReference type="Proteomes" id="UP000634136"/>
    </source>
</evidence>
<comment type="caution">
    <text evidence="2">The sequence shown here is derived from an EMBL/GenBank/DDBJ whole genome shotgun (WGS) entry which is preliminary data.</text>
</comment>
<accession>A0A834SM12</accession>
<evidence type="ECO:0008006" key="4">
    <source>
        <dbReference type="Google" id="ProtNLM"/>
    </source>
</evidence>